<dbReference type="EMBL" id="CP002541">
    <property type="protein sequence ID" value="ADY14451.1"/>
    <property type="molecule type" value="Genomic_DNA"/>
</dbReference>
<evidence type="ECO:0000313" key="3">
    <source>
        <dbReference type="EMBL" id="ADY14451.1"/>
    </source>
</evidence>
<evidence type="ECO:0000256" key="1">
    <source>
        <dbReference type="SAM" id="Phobius"/>
    </source>
</evidence>
<evidence type="ECO:0000313" key="4">
    <source>
        <dbReference type="Proteomes" id="UP000008466"/>
    </source>
</evidence>
<keyword evidence="1" id="KW-0472">Membrane</keyword>
<dbReference type="GO" id="GO:0080120">
    <property type="term" value="P:CAAX-box protein maturation"/>
    <property type="evidence" value="ECO:0007669"/>
    <property type="project" value="UniProtKB-ARBA"/>
</dbReference>
<feature type="transmembrane region" description="Helical" evidence="1">
    <location>
        <begin position="174"/>
        <end position="192"/>
    </location>
</feature>
<dbReference type="eggNOG" id="COG1266">
    <property type="taxonomic scope" value="Bacteria"/>
</dbReference>
<feature type="domain" description="CAAX prenyl protease 2/Lysostaphin resistance protein A-like" evidence="2">
    <location>
        <begin position="144"/>
        <end position="230"/>
    </location>
</feature>
<evidence type="ECO:0000259" key="2">
    <source>
        <dbReference type="Pfam" id="PF02517"/>
    </source>
</evidence>
<gene>
    <name evidence="3" type="ordered locus">SpiBuddy_2640</name>
</gene>
<dbReference type="KEGG" id="sbu:SpiBuddy_2640"/>
<protein>
    <submittedName>
        <fullName evidence="3">Abortive infection protein</fullName>
    </submittedName>
</protein>
<feature type="transmembrane region" description="Helical" evidence="1">
    <location>
        <begin position="144"/>
        <end position="162"/>
    </location>
</feature>
<name>F0RTA2_SPHGB</name>
<feature type="transmembrane region" description="Helical" evidence="1">
    <location>
        <begin position="221"/>
        <end position="240"/>
    </location>
</feature>
<feature type="transmembrane region" description="Helical" evidence="1">
    <location>
        <begin position="15"/>
        <end position="33"/>
    </location>
</feature>
<keyword evidence="4" id="KW-1185">Reference proteome</keyword>
<dbReference type="HOGENOM" id="CLU_086373_0_0_12"/>
<accession>F0RTA2</accession>
<organism evidence="3 4">
    <name type="scientific">Sphaerochaeta globosa (strain ATCC BAA-1886 / DSM 22777 / Buddy)</name>
    <name type="common">Spirochaeta sp. (strain Buddy)</name>
    <dbReference type="NCBI Taxonomy" id="158189"/>
    <lineage>
        <taxon>Bacteria</taxon>
        <taxon>Pseudomonadati</taxon>
        <taxon>Spirochaetota</taxon>
        <taxon>Spirochaetia</taxon>
        <taxon>Spirochaetales</taxon>
        <taxon>Sphaerochaetaceae</taxon>
        <taxon>Sphaerochaeta</taxon>
    </lineage>
</organism>
<sequence length="241" mass="27390">MDSTIKTHEISSTKLVLLIFVPTTLVTGTYVVLGMMQTTIPSLLLFYLCATAILFPLELGIILYASKKEYGKISLRSAFFDQMKLQWWKILLYGSLLFAFAGLMSITVAPWEARLFVPMQQNIPAYFDWNALGQYPRTTVLITFAYYFLFNGFVGPITEELFFRGYLTSRVSRFGKAAPLIITILFSLYHFWAPFGNIFRIAVFLPAAYAAFKLKNIYVSMVCHCLCNIFSVIIFITAISA</sequence>
<keyword evidence="1" id="KW-0812">Transmembrane</keyword>
<keyword evidence="1" id="KW-1133">Transmembrane helix</keyword>
<dbReference type="AlphaFoldDB" id="F0RTA2"/>
<reference evidence="4" key="1">
    <citation type="submission" date="2011-02" db="EMBL/GenBank/DDBJ databases">
        <title>Complete sequence of Spirochaeta sp. Buddy.</title>
        <authorList>
            <person name="Lucas S."/>
            <person name="Copeland A."/>
            <person name="Lapidus A."/>
            <person name="Cheng J.-F."/>
            <person name="Goodwin L."/>
            <person name="Pitluck S."/>
            <person name="Zeytun A."/>
            <person name="Detter J.C."/>
            <person name="Han C."/>
            <person name="Tapia R."/>
            <person name="Land M."/>
            <person name="Hauser L."/>
            <person name="Kyrpides N."/>
            <person name="Ivanova N."/>
            <person name="Mikhailova N."/>
            <person name="Pagani I."/>
            <person name="Ritalahti K.M."/>
            <person name="Loeffler F.E."/>
            <person name="Woyke T."/>
        </authorList>
    </citation>
    <scope>NUCLEOTIDE SEQUENCE [LARGE SCALE GENOMIC DNA]</scope>
    <source>
        <strain evidence="4">ATCC BAA-1886 / DSM 22777 / Buddy</strain>
    </source>
</reference>
<dbReference type="InterPro" id="IPR003675">
    <property type="entry name" value="Rce1/LyrA-like_dom"/>
</dbReference>
<dbReference type="GO" id="GO:0004175">
    <property type="term" value="F:endopeptidase activity"/>
    <property type="evidence" value="ECO:0007669"/>
    <property type="project" value="UniProtKB-ARBA"/>
</dbReference>
<proteinExistence type="predicted"/>
<feature type="transmembrane region" description="Helical" evidence="1">
    <location>
        <begin position="87"/>
        <end position="109"/>
    </location>
</feature>
<dbReference type="Proteomes" id="UP000008466">
    <property type="component" value="Chromosome"/>
</dbReference>
<feature type="transmembrane region" description="Helical" evidence="1">
    <location>
        <begin position="45"/>
        <end position="66"/>
    </location>
</feature>
<dbReference type="Pfam" id="PF02517">
    <property type="entry name" value="Rce1-like"/>
    <property type="match status" value="1"/>
</dbReference>
<dbReference type="RefSeq" id="WP_013608296.1">
    <property type="nucleotide sequence ID" value="NC_015152.1"/>
</dbReference>